<evidence type="ECO:0008006" key="4">
    <source>
        <dbReference type="Google" id="ProtNLM"/>
    </source>
</evidence>
<organism evidence="2 3">
    <name type="scientific">Carnegiea gigantea</name>
    <dbReference type="NCBI Taxonomy" id="171969"/>
    <lineage>
        <taxon>Eukaryota</taxon>
        <taxon>Viridiplantae</taxon>
        <taxon>Streptophyta</taxon>
        <taxon>Embryophyta</taxon>
        <taxon>Tracheophyta</taxon>
        <taxon>Spermatophyta</taxon>
        <taxon>Magnoliopsida</taxon>
        <taxon>eudicotyledons</taxon>
        <taxon>Gunneridae</taxon>
        <taxon>Pentapetalae</taxon>
        <taxon>Caryophyllales</taxon>
        <taxon>Cactineae</taxon>
        <taxon>Cactaceae</taxon>
        <taxon>Cactoideae</taxon>
        <taxon>Echinocereeae</taxon>
        <taxon>Carnegiea</taxon>
    </lineage>
</organism>
<proteinExistence type="predicted"/>
<name>A0A9Q1GHI7_9CARY</name>
<reference evidence="2" key="1">
    <citation type="submission" date="2022-04" db="EMBL/GenBank/DDBJ databases">
        <title>Carnegiea gigantea Genome sequencing and assembly v2.</title>
        <authorList>
            <person name="Copetti D."/>
            <person name="Sanderson M.J."/>
            <person name="Burquez A."/>
            <person name="Wojciechowski M.F."/>
        </authorList>
    </citation>
    <scope>NUCLEOTIDE SEQUENCE</scope>
    <source>
        <strain evidence="2">SGP5-SGP5p</strain>
        <tissue evidence="2">Aerial part</tissue>
    </source>
</reference>
<sequence>MLQDDASTHQRGKYVKEKDESATKTHLIRVKDPKVIIARGKPKEKKQRLCSHCHNIGHTQRTCPVNVNFNLVEKKLSLIWIQMKLMLIACNFTCKFQQNANTYGLNPTCDELMRHMPYIHTSGEISQVEYSEKVRKFDKHPTIVDWYLNIDW</sequence>
<protein>
    <recommendedName>
        <fullName evidence="4">CCHC-type domain-containing protein</fullName>
    </recommendedName>
</protein>
<comment type="caution">
    <text evidence="2">The sequence shown here is derived from an EMBL/GenBank/DDBJ whole genome shotgun (WGS) entry which is preliminary data.</text>
</comment>
<accession>A0A9Q1GHI7</accession>
<keyword evidence="3" id="KW-1185">Reference proteome</keyword>
<gene>
    <name evidence="2" type="ORF">Cgig2_024011</name>
</gene>
<evidence type="ECO:0000313" key="2">
    <source>
        <dbReference type="EMBL" id="KAJ8419266.1"/>
    </source>
</evidence>
<dbReference type="GO" id="GO:0008270">
    <property type="term" value="F:zinc ion binding"/>
    <property type="evidence" value="ECO:0007669"/>
    <property type="project" value="InterPro"/>
</dbReference>
<evidence type="ECO:0000313" key="3">
    <source>
        <dbReference type="Proteomes" id="UP001153076"/>
    </source>
</evidence>
<dbReference type="SUPFAM" id="SSF57756">
    <property type="entry name" value="Retrovirus zinc finger-like domains"/>
    <property type="match status" value="1"/>
</dbReference>
<dbReference type="GO" id="GO:0003676">
    <property type="term" value="F:nucleic acid binding"/>
    <property type="evidence" value="ECO:0007669"/>
    <property type="project" value="InterPro"/>
</dbReference>
<dbReference type="Proteomes" id="UP001153076">
    <property type="component" value="Unassembled WGS sequence"/>
</dbReference>
<feature type="region of interest" description="Disordered" evidence="1">
    <location>
        <begin position="1"/>
        <end position="20"/>
    </location>
</feature>
<dbReference type="EMBL" id="JAKOGI010005680">
    <property type="protein sequence ID" value="KAJ8419266.1"/>
    <property type="molecule type" value="Genomic_DNA"/>
</dbReference>
<dbReference type="AlphaFoldDB" id="A0A9Q1GHI7"/>
<evidence type="ECO:0000256" key="1">
    <source>
        <dbReference type="SAM" id="MobiDB-lite"/>
    </source>
</evidence>
<dbReference type="InterPro" id="IPR036875">
    <property type="entry name" value="Znf_CCHC_sf"/>
</dbReference>